<evidence type="ECO:0000313" key="2">
    <source>
        <dbReference type="EnsemblMetazoa" id="CapteP190834"/>
    </source>
</evidence>
<dbReference type="Proteomes" id="UP000014760">
    <property type="component" value="Unassembled WGS sequence"/>
</dbReference>
<organism evidence="1">
    <name type="scientific">Capitella teleta</name>
    <name type="common">Polychaete worm</name>
    <dbReference type="NCBI Taxonomy" id="283909"/>
    <lineage>
        <taxon>Eukaryota</taxon>
        <taxon>Metazoa</taxon>
        <taxon>Spiralia</taxon>
        <taxon>Lophotrochozoa</taxon>
        <taxon>Annelida</taxon>
        <taxon>Polychaeta</taxon>
        <taxon>Sedentaria</taxon>
        <taxon>Scolecida</taxon>
        <taxon>Capitellidae</taxon>
        <taxon>Capitella</taxon>
    </lineage>
</organism>
<dbReference type="EMBL" id="AMQN01010401">
    <property type="status" value="NOT_ANNOTATED_CDS"/>
    <property type="molecule type" value="Genomic_DNA"/>
</dbReference>
<proteinExistence type="predicted"/>
<dbReference type="AlphaFoldDB" id="R7TXZ1"/>
<protein>
    <submittedName>
        <fullName evidence="1 2">Uncharacterized protein</fullName>
    </submittedName>
</protein>
<reference evidence="1 3" key="2">
    <citation type="journal article" date="2013" name="Nature">
        <title>Insights into bilaterian evolution from three spiralian genomes.</title>
        <authorList>
            <person name="Simakov O."/>
            <person name="Marletaz F."/>
            <person name="Cho S.J."/>
            <person name="Edsinger-Gonzales E."/>
            <person name="Havlak P."/>
            <person name="Hellsten U."/>
            <person name="Kuo D.H."/>
            <person name="Larsson T."/>
            <person name="Lv J."/>
            <person name="Arendt D."/>
            <person name="Savage R."/>
            <person name="Osoegawa K."/>
            <person name="de Jong P."/>
            <person name="Grimwood J."/>
            <person name="Chapman J.A."/>
            <person name="Shapiro H."/>
            <person name="Aerts A."/>
            <person name="Otillar R.P."/>
            <person name="Terry A.Y."/>
            <person name="Boore J.L."/>
            <person name="Grigoriev I.V."/>
            <person name="Lindberg D.R."/>
            <person name="Seaver E.C."/>
            <person name="Weisblat D.A."/>
            <person name="Putnam N.H."/>
            <person name="Rokhsar D.S."/>
        </authorList>
    </citation>
    <scope>NUCLEOTIDE SEQUENCE</scope>
    <source>
        <strain evidence="1 3">I ESC-2004</strain>
    </source>
</reference>
<reference evidence="3" key="1">
    <citation type="submission" date="2012-12" db="EMBL/GenBank/DDBJ databases">
        <authorList>
            <person name="Hellsten U."/>
            <person name="Grimwood J."/>
            <person name="Chapman J.A."/>
            <person name="Shapiro H."/>
            <person name="Aerts A."/>
            <person name="Otillar R.P."/>
            <person name="Terry A.Y."/>
            <person name="Boore J.L."/>
            <person name="Simakov O."/>
            <person name="Marletaz F."/>
            <person name="Cho S.-J."/>
            <person name="Edsinger-Gonzales E."/>
            <person name="Havlak P."/>
            <person name="Kuo D.-H."/>
            <person name="Larsson T."/>
            <person name="Lv J."/>
            <person name="Arendt D."/>
            <person name="Savage R."/>
            <person name="Osoegawa K."/>
            <person name="de Jong P."/>
            <person name="Lindberg D.R."/>
            <person name="Seaver E.C."/>
            <person name="Weisblat D.A."/>
            <person name="Putnam N.H."/>
            <person name="Grigoriev I.V."/>
            <person name="Rokhsar D.S."/>
        </authorList>
    </citation>
    <scope>NUCLEOTIDE SEQUENCE</scope>
    <source>
        <strain evidence="3">I ESC-2004</strain>
    </source>
</reference>
<reference evidence="2" key="3">
    <citation type="submission" date="2015-06" db="UniProtKB">
        <authorList>
            <consortium name="EnsemblMetazoa"/>
        </authorList>
    </citation>
    <scope>IDENTIFICATION</scope>
</reference>
<dbReference type="EMBL" id="KB307721">
    <property type="protein sequence ID" value="ELT98619.1"/>
    <property type="molecule type" value="Genomic_DNA"/>
</dbReference>
<name>R7TXZ1_CAPTE</name>
<keyword evidence="3" id="KW-1185">Reference proteome</keyword>
<gene>
    <name evidence="1" type="ORF">CAPTEDRAFT_190834</name>
</gene>
<evidence type="ECO:0000313" key="1">
    <source>
        <dbReference type="EMBL" id="ELT98619.1"/>
    </source>
</evidence>
<dbReference type="EMBL" id="AMQN01010400">
    <property type="status" value="NOT_ANNOTATED_CDS"/>
    <property type="molecule type" value="Genomic_DNA"/>
</dbReference>
<dbReference type="HOGENOM" id="CLU_439579_0_0_1"/>
<accession>R7TXZ1</accession>
<dbReference type="OrthoDB" id="419709at2759"/>
<dbReference type="EnsemblMetazoa" id="CapteT190834">
    <property type="protein sequence ID" value="CapteP190834"/>
    <property type="gene ID" value="CapteG190834"/>
</dbReference>
<sequence length="622" mass="72453">MALKPLWRLIAGFIWFQVQRICVGILESIVLFLNGTRKKIRENNDIYARSARISSVQKWTLFDPWSAYNSTWNLMTWHEGFVHPEYVLKDEVSLYCMTDEEAWFVEAPEGVEGCHWFRMEPLPSYKTQRHARRNVSTANTIYIPWLRLTKGISLRRLYLASTSLVAAAVETATQGQVFLSRTGLYAVVLLLAVLSLTTTNNLYDDERGDSPHNFSTASVGSTFSRVESGVLFREKPLVLWTSDFHIATIRDIQDLMKPMGVSFIDRSLTPRCHFHDNCANSSNLKVITRSNGLNLEAPLIDEFYNVYKDDPLIKTVDAFVCYHPTAMCQLYKPFDKSLVVMASTRFELGRFEPDRWQQWIDDLIEIAADPKSFVGANNEYDANYIQYFTGLKVPVIPSYCGYTEASYNPIKPGFLTFAGRNPPSYHHKFFRKEYEATFRRRNSSEDLQFKHFRSVYNTFEFQDLANHQGVIFVPYQVSIMTIFELYRMNIPLFFPSFPLLCEWQSEYLVVKERTFHAFRFKERSRRSELPPHPSQTHIPDPNDDYDMDSIRYWFQFADFYKGLPHIIHFDSVDDLFDKLLSTNLTAVSTRMKAFNIKAKKDISAQWREVLLKIAKHSPNHPM</sequence>
<evidence type="ECO:0000313" key="3">
    <source>
        <dbReference type="Proteomes" id="UP000014760"/>
    </source>
</evidence>